<name>D5G4D1_TUBMM</name>
<dbReference type="EMBL" id="FN429986">
    <property type="protein sequence ID" value="CAZ79374.1"/>
    <property type="molecule type" value="Genomic_DNA"/>
</dbReference>
<evidence type="ECO:0000313" key="2">
    <source>
        <dbReference type="Proteomes" id="UP000006911"/>
    </source>
</evidence>
<dbReference type="AlphaFoldDB" id="D5G4D1"/>
<dbReference type="HOGENOM" id="CLU_1876955_0_0_1"/>
<reference evidence="1 2" key="1">
    <citation type="journal article" date="2010" name="Nature">
        <title>Perigord black truffle genome uncovers evolutionary origins and mechanisms of symbiosis.</title>
        <authorList>
            <person name="Martin F."/>
            <person name="Kohler A."/>
            <person name="Murat C."/>
            <person name="Balestrini R."/>
            <person name="Coutinho P.M."/>
            <person name="Jaillon O."/>
            <person name="Montanini B."/>
            <person name="Morin E."/>
            <person name="Noel B."/>
            <person name="Percudani R."/>
            <person name="Porcel B."/>
            <person name="Rubini A."/>
            <person name="Amicucci A."/>
            <person name="Amselem J."/>
            <person name="Anthouard V."/>
            <person name="Arcioni S."/>
            <person name="Artiguenave F."/>
            <person name="Aury J.M."/>
            <person name="Ballario P."/>
            <person name="Bolchi A."/>
            <person name="Brenna A."/>
            <person name="Brun A."/>
            <person name="Buee M."/>
            <person name="Cantarel B."/>
            <person name="Chevalier G."/>
            <person name="Couloux A."/>
            <person name="Da Silva C."/>
            <person name="Denoeud F."/>
            <person name="Duplessis S."/>
            <person name="Ghignone S."/>
            <person name="Hilselberger B."/>
            <person name="Iotti M."/>
            <person name="Marcais B."/>
            <person name="Mello A."/>
            <person name="Miranda M."/>
            <person name="Pacioni G."/>
            <person name="Quesneville H."/>
            <person name="Riccioni C."/>
            <person name="Ruotolo R."/>
            <person name="Splivallo R."/>
            <person name="Stocchi V."/>
            <person name="Tisserant E."/>
            <person name="Viscomi A.R."/>
            <person name="Zambonelli A."/>
            <person name="Zampieri E."/>
            <person name="Henrissat B."/>
            <person name="Lebrun M.H."/>
            <person name="Paolocci F."/>
            <person name="Bonfante P."/>
            <person name="Ottonello S."/>
            <person name="Wincker P."/>
        </authorList>
    </citation>
    <scope>NUCLEOTIDE SEQUENCE [LARGE SCALE GENOMIC DNA]</scope>
    <source>
        <strain evidence="1 2">Mel28</strain>
    </source>
</reference>
<keyword evidence="2" id="KW-1185">Reference proteome</keyword>
<dbReference type="KEGG" id="tml:GSTUM_00004055001"/>
<dbReference type="Proteomes" id="UP000006911">
    <property type="component" value="Unassembled WGS sequence"/>
</dbReference>
<dbReference type="InParanoid" id="D5G4D1"/>
<organism evidence="1 2">
    <name type="scientific">Tuber melanosporum (strain Mel28)</name>
    <name type="common">Perigord black truffle</name>
    <dbReference type="NCBI Taxonomy" id="656061"/>
    <lineage>
        <taxon>Eukaryota</taxon>
        <taxon>Fungi</taxon>
        <taxon>Dikarya</taxon>
        <taxon>Ascomycota</taxon>
        <taxon>Pezizomycotina</taxon>
        <taxon>Pezizomycetes</taxon>
        <taxon>Pezizales</taxon>
        <taxon>Tuberaceae</taxon>
        <taxon>Tuber</taxon>
    </lineage>
</organism>
<evidence type="ECO:0000313" key="1">
    <source>
        <dbReference type="EMBL" id="CAZ79374.1"/>
    </source>
</evidence>
<sequence>MSINTLQSPLRDLLSITKYPVPQPKGRAEAVRDPNQTHLPENQTLIIHSPRSPFPFFHCPPIHPLLYYHLLFSPYGDHTLLFHKTSRILTKFAFKKPRTKKEKHHHHLHNNVFEKHTMPRLPRPWTQGTFSGYRSP</sequence>
<dbReference type="RefSeq" id="XP_002835253.1">
    <property type="nucleotide sequence ID" value="XM_002835207.1"/>
</dbReference>
<proteinExistence type="predicted"/>
<accession>D5G4D1</accession>
<dbReference type="GeneID" id="9184999"/>
<protein>
    <submittedName>
        <fullName evidence="1">(Perigord truffle) hypothetical protein</fullName>
    </submittedName>
</protein>
<gene>
    <name evidence="1" type="ORF">GSTUM_00004055001</name>
</gene>